<gene>
    <name evidence="1" type="ORF">UFOPK4354_00845</name>
</gene>
<proteinExistence type="predicted"/>
<dbReference type="EMBL" id="CAFBQW010000078">
    <property type="protein sequence ID" value="CAB5065896.1"/>
    <property type="molecule type" value="Genomic_DNA"/>
</dbReference>
<accession>A0A6J7ULW4</accession>
<name>A0A6J7ULW4_9ZZZZ</name>
<reference evidence="1" key="1">
    <citation type="submission" date="2020-05" db="EMBL/GenBank/DDBJ databases">
        <authorList>
            <person name="Chiriac C."/>
            <person name="Salcher M."/>
            <person name="Ghai R."/>
            <person name="Kavagutti S V."/>
        </authorList>
    </citation>
    <scope>NUCLEOTIDE SEQUENCE</scope>
</reference>
<protein>
    <submittedName>
        <fullName evidence="1">Unannotated protein</fullName>
    </submittedName>
</protein>
<evidence type="ECO:0000313" key="1">
    <source>
        <dbReference type="EMBL" id="CAB5065896.1"/>
    </source>
</evidence>
<organism evidence="1">
    <name type="scientific">freshwater metagenome</name>
    <dbReference type="NCBI Taxonomy" id="449393"/>
    <lineage>
        <taxon>unclassified sequences</taxon>
        <taxon>metagenomes</taxon>
        <taxon>ecological metagenomes</taxon>
    </lineage>
</organism>
<sequence>MGATCIQGAKMHAAIWAESSETLERVLGCGSARELGHNLLLDHLLVSWVVAVQLVARNIIELRHDDHLCVSVRKAKVRVHRKLSDRRDLRS</sequence>
<dbReference type="AlphaFoldDB" id="A0A6J7ULW4"/>